<dbReference type="Proteomes" id="UP001290861">
    <property type="component" value="Unassembled WGS sequence"/>
</dbReference>
<dbReference type="CDD" id="cd16151">
    <property type="entry name" value="sulfatase_like"/>
    <property type="match status" value="1"/>
</dbReference>
<feature type="signal peptide" evidence="5">
    <location>
        <begin position="1"/>
        <end position="20"/>
    </location>
</feature>
<dbReference type="SUPFAM" id="SSF49785">
    <property type="entry name" value="Galactose-binding domain-like"/>
    <property type="match status" value="1"/>
</dbReference>
<keyword evidence="2 5" id="KW-0732">Signal</keyword>
<dbReference type="InterPro" id="IPR005084">
    <property type="entry name" value="CBM6"/>
</dbReference>
<evidence type="ECO:0000313" key="7">
    <source>
        <dbReference type="EMBL" id="MDZ8119060.1"/>
    </source>
</evidence>
<comment type="similarity">
    <text evidence="1">Belongs to the sulfatase family.</text>
</comment>
<name>A0ABU5MY02_9BACT</name>
<feature type="chain" id="PRO_5045727662" evidence="5">
    <location>
        <begin position="21"/>
        <end position="951"/>
    </location>
</feature>
<dbReference type="SMART" id="SM00606">
    <property type="entry name" value="CBD_IV"/>
    <property type="match status" value="1"/>
</dbReference>
<evidence type="ECO:0000256" key="4">
    <source>
        <dbReference type="SAM" id="MobiDB-lite"/>
    </source>
</evidence>
<dbReference type="Pfam" id="PF00884">
    <property type="entry name" value="Sulfatase"/>
    <property type="match status" value="1"/>
</dbReference>
<dbReference type="PANTHER" id="PTHR42693:SF53">
    <property type="entry name" value="ENDO-4-O-SULFATASE"/>
    <property type="match status" value="1"/>
</dbReference>
<dbReference type="Gene3D" id="3.40.720.10">
    <property type="entry name" value="Alkaline Phosphatase, subunit A"/>
    <property type="match status" value="1"/>
</dbReference>
<dbReference type="EMBL" id="JARVCO010000010">
    <property type="protein sequence ID" value="MDZ8119060.1"/>
    <property type="molecule type" value="Genomic_DNA"/>
</dbReference>
<reference evidence="7 8" key="1">
    <citation type="journal article" date="2024" name="Appl. Environ. Microbiol.">
        <title>Pontiella agarivorans sp. nov., a novel marine anaerobic bacterium capable of degrading macroalgal polysaccharides and fixing nitrogen.</title>
        <authorList>
            <person name="Liu N."/>
            <person name="Kivenson V."/>
            <person name="Peng X."/>
            <person name="Cui Z."/>
            <person name="Lankiewicz T.S."/>
            <person name="Gosselin K.M."/>
            <person name="English C.J."/>
            <person name="Blair E.M."/>
            <person name="O'Malley M.A."/>
            <person name="Valentine D.L."/>
        </authorList>
    </citation>
    <scope>NUCLEOTIDE SEQUENCE [LARGE SCALE GENOMIC DNA]</scope>
    <source>
        <strain evidence="7 8">NLcol2</strain>
    </source>
</reference>
<dbReference type="InterPro" id="IPR006584">
    <property type="entry name" value="Cellulose-bd_IV"/>
</dbReference>
<feature type="region of interest" description="Disordered" evidence="4">
    <location>
        <begin position="612"/>
        <end position="631"/>
    </location>
</feature>
<dbReference type="Gene3D" id="2.60.120.260">
    <property type="entry name" value="Galactose-binding domain-like"/>
    <property type="match status" value="1"/>
</dbReference>
<accession>A0ABU5MY02</accession>
<feature type="domain" description="CBM6" evidence="6">
    <location>
        <begin position="460"/>
        <end position="585"/>
    </location>
</feature>
<comment type="caution">
    <text evidence="7">The sequence shown here is derived from an EMBL/GenBank/DDBJ whole genome shotgun (WGS) entry which is preliminary data.</text>
</comment>
<proteinExistence type="inferred from homology"/>
<dbReference type="InterPro" id="IPR008979">
    <property type="entry name" value="Galactose-bd-like_sf"/>
</dbReference>
<gene>
    <name evidence="7" type="ORF">P9H32_10535</name>
</gene>
<dbReference type="InterPro" id="IPR017850">
    <property type="entry name" value="Alkaline_phosphatase_core_sf"/>
</dbReference>
<evidence type="ECO:0000256" key="2">
    <source>
        <dbReference type="ARBA" id="ARBA00022729"/>
    </source>
</evidence>
<dbReference type="SUPFAM" id="SSF53649">
    <property type="entry name" value="Alkaline phosphatase-like"/>
    <property type="match status" value="1"/>
</dbReference>
<dbReference type="InterPro" id="IPR050738">
    <property type="entry name" value="Sulfatase"/>
</dbReference>
<evidence type="ECO:0000256" key="5">
    <source>
        <dbReference type="SAM" id="SignalP"/>
    </source>
</evidence>
<evidence type="ECO:0000256" key="1">
    <source>
        <dbReference type="ARBA" id="ARBA00008779"/>
    </source>
</evidence>
<dbReference type="Pfam" id="PF03422">
    <property type="entry name" value="CBM_6"/>
    <property type="match status" value="1"/>
</dbReference>
<keyword evidence="3" id="KW-0378">Hydrolase</keyword>
<organism evidence="7 8">
    <name type="scientific">Pontiella agarivorans</name>
    <dbReference type="NCBI Taxonomy" id="3038953"/>
    <lineage>
        <taxon>Bacteria</taxon>
        <taxon>Pseudomonadati</taxon>
        <taxon>Kiritimatiellota</taxon>
        <taxon>Kiritimatiellia</taxon>
        <taxon>Kiritimatiellales</taxon>
        <taxon>Pontiellaceae</taxon>
        <taxon>Pontiella</taxon>
    </lineage>
</organism>
<dbReference type="PANTHER" id="PTHR42693">
    <property type="entry name" value="ARYLSULFATASE FAMILY MEMBER"/>
    <property type="match status" value="1"/>
</dbReference>
<evidence type="ECO:0000256" key="3">
    <source>
        <dbReference type="ARBA" id="ARBA00022801"/>
    </source>
</evidence>
<dbReference type="PROSITE" id="PS51175">
    <property type="entry name" value="CBM6"/>
    <property type="match status" value="1"/>
</dbReference>
<evidence type="ECO:0000313" key="8">
    <source>
        <dbReference type="Proteomes" id="UP001290861"/>
    </source>
</evidence>
<sequence>MNVSRLLCAAGALLVSAVWAEAYTNVIIVMADDFGYECVEDYGGESYSTPEMSEMALEGVRFEHAHSQPICTPSRVQIMSGKYNVRNYTKFATLDQSQDTFGNPFKNAGYETCIVGKWQLGGNQQTLENFGFDHHCVWRMGSANQERYWGPIFEVDGESKSYPGQYGPDIQQNYVTNFIQGCIDEDKPFFLYYPILLTHSPYQPTPDSAIVSTPGWDSTYWTEAQSETNYFGDMVEYMDKQLGELRDFLEQKGIDDETLLIFTGDNGTGMSIYSMQNGVLVRGGKGQTKESGTRVPLFAAMPGTVQSNLVVSPIVDFSDIYATIMDITDLPYIPGEEDDKDGVSFLPQLKGDAGTPRDHSYCWYMKRTDMTDIRQFVQDETYKLYITGKFYNKTNDVLETTSLADGVLTPGELALKSYFNSLLMQYDALRPDGIPYNNSIPYPIPGKIEAEYYDYGLEGITYHDSTEDSNAGGDKRTDDVDIHTVGGATVIDEISAGEWLEYTVNVETNGTYAIVVRYAAESAGGRLHFEVNGVPVSGTLELPATGSFSTYSTVEINDVQLSGGTRKLTMVFDQPGMSIDRFTASYVGPPGSLPQPPVSATLIDYQHEDSDRNTTLPNLENGGTDQTGWNADSVYINPTGSGDLKIEEPASGGNIQFNLSAPLTNGMVEVEFRISSYDLTGISNIRDGMGFELWSATQSANQSVKMKTEWFTSGARLRMAGPNADGSGFQYPSVSLGSDASTNGIIYRFEADLDAGTYQVFSKRDSDTEFSAMGVPGVCSNITQVRLQTTANPAWPSGTFVNIDYFTLKQILPETGGLVFADWAAQFPTLGALTNSTDNPDGDAFNNLYEFAFGGIPTNRENLGHLPVFQALEDSTGHWFEFVYARRINPEQSGLVYTLEKNTNLVDGIWNSASNELVAVGILDENFEVVTNRFPTAELGAQFIQLQVDEL</sequence>
<dbReference type="InterPro" id="IPR000917">
    <property type="entry name" value="Sulfatase_N"/>
</dbReference>
<dbReference type="RefSeq" id="WP_322608849.1">
    <property type="nucleotide sequence ID" value="NZ_JARVCO010000010.1"/>
</dbReference>
<dbReference type="CDD" id="cd04080">
    <property type="entry name" value="CBM6_cellulase-like"/>
    <property type="match status" value="1"/>
</dbReference>
<protein>
    <submittedName>
        <fullName evidence="7">Sulfatase-like hydrolase/transferase</fullName>
    </submittedName>
</protein>
<keyword evidence="8" id="KW-1185">Reference proteome</keyword>
<feature type="compositionally biased region" description="Polar residues" evidence="4">
    <location>
        <begin position="613"/>
        <end position="631"/>
    </location>
</feature>
<evidence type="ECO:0000259" key="6">
    <source>
        <dbReference type="PROSITE" id="PS51175"/>
    </source>
</evidence>